<dbReference type="AlphaFoldDB" id="A0AAV1K4H8"/>
<gene>
    <name evidence="5" type="ORF">LNINA_LOCUS14332</name>
</gene>
<dbReference type="EMBL" id="CAVLEF010000280">
    <property type="protein sequence ID" value="CAK1555519.1"/>
    <property type="molecule type" value="Genomic_DNA"/>
</dbReference>
<dbReference type="GO" id="GO:0030414">
    <property type="term" value="F:peptidase inhibitor activity"/>
    <property type="evidence" value="ECO:0007669"/>
    <property type="project" value="UniProtKB-KW"/>
</dbReference>
<dbReference type="PANTHER" id="PTHR23259:SF70">
    <property type="entry name" value="ACCESSORY GLAND PROTEIN ACP62F-RELATED"/>
    <property type="match status" value="1"/>
</dbReference>
<proteinExistence type="predicted"/>
<reference evidence="5 6" key="1">
    <citation type="submission" date="2023-11" db="EMBL/GenBank/DDBJ databases">
        <authorList>
            <person name="Okamura Y."/>
        </authorList>
    </citation>
    <scope>NUCLEOTIDE SEQUENCE [LARGE SCALE GENOMIC DNA]</scope>
</reference>
<evidence type="ECO:0000259" key="4">
    <source>
        <dbReference type="Pfam" id="PF01826"/>
    </source>
</evidence>
<evidence type="ECO:0000313" key="5">
    <source>
        <dbReference type="EMBL" id="CAK1555519.1"/>
    </source>
</evidence>
<comment type="caution">
    <text evidence="5">The sequence shown here is derived from an EMBL/GenBank/DDBJ whole genome shotgun (WGS) entry which is preliminary data.</text>
</comment>
<feature type="domain" description="TIL" evidence="4">
    <location>
        <begin position="94"/>
        <end position="146"/>
    </location>
</feature>
<feature type="signal peptide" evidence="3">
    <location>
        <begin position="1"/>
        <end position="16"/>
    </location>
</feature>
<dbReference type="Pfam" id="PF01826">
    <property type="entry name" value="TIL"/>
    <property type="match status" value="2"/>
</dbReference>
<dbReference type="Proteomes" id="UP001497472">
    <property type="component" value="Unassembled WGS sequence"/>
</dbReference>
<sequence>MFLEFVIISCLSVTSGITPAYDMICGLHQVYKSCQPCEKTCAEPNPVCGEACLTGCFCKDGFYKAPSGQCVLPTECPLAEITMSVANEPSIEECQVDEVFVWCGWCEATCSEPAPDCPPDVCTRGCLCRPPLLRHRSGHCVEQKDCLGHKCPDKNEEYVCRYGCEPRCERRTCVRERRCSLGCHCKLGLLRDREERCVTFDQCEKNMTKPLQ</sequence>
<dbReference type="CDD" id="cd19941">
    <property type="entry name" value="TIL"/>
    <property type="match status" value="3"/>
</dbReference>
<dbReference type="InterPro" id="IPR002919">
    <property type="entry name" value="TIL_dom"/>
</dbReference>
<evidence type="ECO:0000313" key="6">
    <source>
        <dbReference type="Proteomes" id="UP001497472"/>
    </source>
</evidence>
<feature type="chain" id="PRO_5043415680" description="TIL domain-containing protein" evidence="3">
    <location>
        <begin position="17"/>
        <end position="212"/>
    </location>
</feature>
<feature type="domain" description="TIL" evidence="4">
    <location>
        <begin position="25"/>
        <end position="76"/>
    </location>
</feature>
<organism evidence="5 6">
    <name type="scientific">Leptosia nina</name>
    <dbReference type="NCBI Taxonomy" id="320188"/>
    <lineage>
        <taxon>Eukaryota</taxon>
        <taxon>Metazoa</taxon>
        <taxon>Ecdysozoa</taxon>
        <taxon>Arthropoda</taxon>
        <taxon>Hexapoda</taxon>
        <taxon>Insecta</taxon>
        <taxon>Pterygota</taxon>
        <taxon>Neoptera</taxon>
        <taxon>Endopterygota</taxon>
        <taxon>Lepidoptera</taxon>
        <taxon>Glossata</taxon>
        <taxon>Ditrysia</taxon>
        <taxon>Papilionoidea</taxon>
        <taxon>Pieridae</taxon>
        <taxon>Pierinae</taxon>
        <taxon>Leptosia</taxon>
    </lineage>
</organism>
<keyword evidence="6" id="KW-1185">Reference proteome</keyword>
<accession>A0AAV1K4H8</accession>
<evidence type="ECO:0000256" key="1">
    <source>
        <dbReference type="ARBA" id="ARBA00022690"/>
    </source>
</evidence>
<evidence type="ECO:0000256" key="2">
    <source>
        <dbReference type="ARBA" id="ARBA00023157"/>
    </source>
</evidence>
<keyword evidence="1" id="KW-0646">Protease inhibitor</keyword>
<dbReference type="SUPFAM" id="SSF57567">
    <property type="entry name" value="Serine protease inhibitors"/>
    <property type="match status" value="3"/>
</dbReference>
<protein>
    <recommendedName>
        <fullName evidence="4">TIL domain-containing protein</fullName>
    </recommendedName>
</protein>
<keyword evidence="3" id="KW-0732">Signal</keyword>
<name>A0AAV1K4H8_9NEOP</name>
<dbReference type="InterPro" id="IPR051368">
    <property type="entry name" value="SerProtInhib-TIL_Domain"/>
</dbReference>
<keyword evidence="2" id="KW-1015">Disulfide bond</keyword>
<dbReference type="InterPro" id="IPR036084">
    <property type="entry name" value="Ser_inhib-like_sf"/>
</dbReference>
<dbReference type="Gene3D" id="2.10.25.10">
    <property type="entry name" value="Laminin"/>
    <property type="match status" value="3"/>
</dbReference>
<dbReference type="PANTHER" id="PTHR23259">
    <property type="entry name" value="RIDDLE"/>
    <property type="match status" value="1"/>
</dbReference>
<evidence type="ECO:0000256" key="3">
    <source>
        <dbReference type="SAM" id="SignalP"/>
    </source>
</evidence>